<sequence length="123" mass="13224">MNSTSDGNLILNSKYCRCQCGWLSDLVLLVNVHRILATWAAVATRAVADNAGVSQCPLFRRPRVVAAIPIAVIRWAATDSTNCAARRKGLLAAGAIYDQRRTDTVTAAAERVAGRPGGAFNRR</sequence>
<comment type="caution">
    <text evidence="1">The sequence shown here is derived from an EMBL/GenBank/DDBJ whole genome shotgun (WGS) entry which is preliminary data.</text>
</comment>
<dbReference type="EMBL" id="PEDF01000020">
    <property type="protein sequence ID" value="RFZ46782.1"/>
    <property type="molecule type" value="Genomic_DNA"/>
</dbReference>
<protein>
    <submittedName>
        <fullName evidence="1">Uncharacterized protein</fullName>
    </submittedName>
</protein>
<gene>
    <name evidence="1" type="ORF">DAVIS_00603</name>
</gene>
<proteinExistence type="predicted"/>
<evidence type="ECO:0000313" key="1">
    <source>
        <dbReference type="EMBL" id="RFZ46782.1"/>
    </source>
</evidence>
<organism evidence="1 2">
    <name type="scientific">Mycobacterium marinum</name>
    <dbReference type="NCBI Taxonomy" id="1781"/>
    <lineage>
        <taxon>Bacteria</taxon>
        <taxon>Bacillati</taxon>
        <taxon>Actinomycetota</taxon>
        <taxon>Actinomycetes</taxon>
        <taxon>Mycobacteriales</taxon>
        <taxon>Mycobacteriaceae</taxon>
        <taxon>Mycobacterium</taxon>
        <taxon>Mycobacterium ulcerans group</taxon>
    </lineage>
</organism>
<dbReference type="AlphaFoldDB" id="A0A3E2N1Q9"/>
<evidence type="ECO:0000313" key="2">
    <source>
        <dbReference type="Proteomes" id="UP000257451"/>
    </source>
</evidence>
<accession>A0A3E2N1Q9</accession>
<reference evidence="1 2" key="1">
    <citation type="journal article" date="2018" name="Sci. Rep.">
        <title>Extensive genomic diversity among Mycobacterium marinum strains revealed by whole genome sequencing.</title>
        <authorList>
            <person name="Das S."/>
            <person name="Pettersson B.M."/>
            <person name="Behra P.R."/>
            <person name="Mallick A."/>
            <person name="Cheramie M."/>
            <person name="Ramesh M."/>
            <person name="Shirreff L."/>
            <person name="DuCote T."/>
            <person name="Dasgupta S."/>
            <person name="Ennis D.G."/>
            <person name="Kirsebom L.A."/>
        </authorList>
    </citation>
    <scope>NUCLEOTIDE SEQUENCE [LARGE SCALE GENOMIC DNA]</scope>
    <source>
        <strain evidence="1 2">Davis1</strain>
    </source>
</reference>
<dbReference type="Proteomes" id="UP000257451">
    <property type="component" value="Unassembled WGS sequence"/>
</dbReference>
<name>A0A3E2N1Q9_MYCMR</name>